<dbReference type="GO" id="GO:0005886">
    <property type="term" value="C:plasma membrane"/>
    <property type="evidence" value="ECO:0007669"/>
    <property type="project" value="UniProtKB-SubCell"/>
</dbReference>
<proteinExistence type="predicted"/>
<keyword evidence="11" id="KW-1185">Reference proteome</keyword>
<dbReference type="InterPro" id="IPR003838">
    <property type="entry name" value="ABC3_permease_C"/>
</dbReference>
<evidence type="ECO:0000256" key="5">
    <source>
        <dbReference type="ARBA" id="ARBA00023136"/>
    </source>
</evidence>
<evidence type="ECO:0000313" key="9">
    <source>
        <dbReference type="EMBL" id="CAA0115335.1"/>
    </source>
</evidence>
<evidence type="ECO:0000313" key="11">
    <source>
        <dbReference type="Proteomes" id="UP000435877"/>
    </source>
</evidence>
<feature type="domain" description="ABC3 transporter permease C-terminal" evidence="7">
    <location>
        <begin position="258"/>
        <end position="375"/>
    </location>
</feature>
<keyword evidence="4 6" id="KW-1133">Transmembrane helix</keyword>
<dbReference type="Proteomes" id="UP000439591">
    <property type="component" value="Unassembled WGS sequence"/>
</dbReference>
<name>A0A5S9NGD0_9GAMM</name>
<feature type="transmembrane region" description="Helical" evidence="6">
    <location>
        <begin position="254"/>
        <end position="274"/>
    </location>
</feature>
<feature type="transmembrane region" description="Helical" evidence="6">
    <location>
        <begin position="348"/>
        <end position="370"/>
    </location>
</feature>
<dbReference type="InterPro" id="IPR038766">
    <property type="entry name" value="Membrane_comp_ABC_pdt"/>
</dbReference>
<dbReference type="EMBL" id="CACSIM010000005">
    <property type="protein sequence ID" value="CAA0115335.1"/>
    <property type="molecule type" value="Genomic_DNA"/>
</dbReference>
<dbReference type="EMBL" id="CACSIK010000001">
    <property type="protein sequence ID" value="CAA0087698.1"/>
    <property type="molecule type" value="Genomic_DNA"/>
</dbReference>
<dbReference type="RefSeq" id="WP_159267978.1">
    <property type="nucleotide sequence ID" value="NZ_CACSIK010000001.1"/>
</dbReference>
<feature type="domain" description="ABC3 transporter permease C-terminal" evidence="7">
    <location>
        <begin position="710"/>
        <end position="822"/>
    </location>
</feature>
<feature type="transmembrane region" description="Helical" evidence="6">
    <location>
        <begin position="795"/>
        <end position="815"/>
    </location>
</feature>
<keyword evidence="2" id="KW-1003">Cell membrane</keyword>
<gene>
    <name evidence="8" type="ORF">IHBHHGIJ_01377</name>
    <name evidence="9" type="ORF">KFEGEMFD_03117</name>
    <name evidence="10" type="ORF">KFEGEMFD_03676</name>
</gene>
<evidence type="ECO:0000256" key="6">
    <source>
        <dbReference type="SAM" id="Phobius"/>
    </source>
</evidence>
<evidence type="ECO:0000256" key="2">
    <source>
        <dbReference type="ARBA" id="ARBA00022475"/>
    </source>
</evidence>
<evidence type="ECO:0000256" key="4">
    <source>
        <dbReference type="ARBA" id="ARBA00022989"/>
    </source>
</evidence>
<protein>
    <recommendedName>
        <fullName evidence="7">ABC3 transporter permease C-terminal domain-containing protein</fullName>
    </recommendedName>
</protein>
<dbReference type="PANTHER" id="PTHR30287:SF1">
    <property type="entry name" value="INNER MEMBRANE PROTEIN"/>
    <property type="match status" value="1"/>
</dbReference>
<keyword evidence="3 6" id="KW-0812">Transmembrane</keyword>
<dbReference type="Proteomes" id="UP000435877">
    <property type="component" value="Unassembled WGS sequence"/>
</dbReference>
<dbReference type="Pfam" id="PF02687">
    <property type="entry name" value="FtsX"/>
    <property type="match status" value="2"/>
</dbReference>
<keyword evidence="5 6" id="KW-0472">Membrane</keyword>
<evidence type="ECO:0000313" key="12">
    <source>
        <dbReference type="Proteomes" id="UP000439591"/>
    </source>
</evidence>
<evidence type="ECO:0000313" key="10">
    <source>
        <dbReference type="EMBL" id="CAA0120159.1"/>
    </source>
</evidence>
<feature type="transmembrane region" description="Helical" evidence="6">
    <location>
        <begin position="414"/>
        <end position="437"/>
    </location>
</feature>
<evidence type="ECO:0000259" key="7">
    <source>
        <dbReference type="Pfam" id="PF02687"/>
    </source>
</evidence>
<comment type="subcellular location">
    <subcellularLocation>
        <location evidence="1">Cell membrane</location>
        <topology evidence="1">Multi-pass membrane protein</topology>
    </subcellularLocation>
</comment>
<dbReference type="AlphaFoldDB" id="A0A5S9NGD0"/>
<reference evidence="11 12" key="1">
    <citation type="submission" date="2019-11" db="EMBL/GenBank/DDBJ databases">
        <authorList>
            <person name="Holert J."/>
        </authorList>
    </citation>
    <scope>NUCLEOTIDE SEQUENCE [LARGE SCALE GENOMIC DNA]</scope>
    <source>
        <strain evidence="9">BC3_2A</strain>
        <strain evidence="8">SB11_1A</strain>
    </source>
</reference>
<feature type="transmembrane region" description="Helical" evidence="6">
    <location>
        <begin position="306"/>
        <end position="328"/>
    </location>
</feature>
<feature type="transmembrane region" description="Helical" evidence="6">
    <location>
        <begin position="706"/>
        <end position="728"/>
    </location>
</feature>
<organism evidence="8 11">
    <name type="scientific">Zhongshania aliphaticivorans</name>
    <dbReference type="NCBI Taxonomy" id="1470434"/>
    <lineage>
        <taxon>Bacteria</taxon>
        <taxon>Pseudomonadati</taxon>
        <taxon>Pseudomonadota</taxon>
        <taxon>Gammaproteobacteria</taxon>
        <taxon>Cellvibrionales</taxon>
        <taxon>Spongiibacteraceae</taxon>
        <taxon>Zhongshania</taxon>
    </lineage>
</organism>
<feature type="transmembrane region" description="Helical" evidence="6">
    <location>
        <begin position="467"/>
        <end position="486"/>
    </location>
</feature>
<feature type="transmembrane region" description="Helical" evidence="6">
    <location>
        <begin position="390"/>
        <end position="408"/>
    </location>
</feature>
<dbReference type="OrthoDB" id="5292592at2"/>
<evidence type="ECO:0000256" key="3">
    <source>
        <dbReference type="ARBA" id="ARBA00022692"/>
    </source>
</evidence>
<dbReference type="PANTHER" id="PTHR30287">
    <property type="entry name" value="MEMBRANE COMPONENT OF PREDICTED ABC SUPERFAMILY METABOLITE UPTAKE TRANSPORTER"/>
    <property type="match status" value="1"/>
</dbReference>
<evidence type="ECO:0000313" key="8">
    <source>
        <dbReference type="EMBL" id="CAA0087698.1"/>
    </source>
</evidence>
<evidence type="ECO:0000256" key="1">
    <source>
        <dbReference type="ARBA" id="ARBA00004651"/>
    </source>
</evidence>
<accession>A0A5S9NGD0</accession>
<feature type="transmembrane region" description="Helical" evidence="6">
    <location>
        <begin position="749"/>
        <end position="775"/>
    </location>
</feature>
<sequence>MIMRGLRHLTRAWRGGELGLLGFSLALAVAIVSGIAGFSDRLSLSMEQQSHHFLAADRVLKTARTIPDGWLVEARSRGLETATVASFRSMIYAGDGMRLASIRAVSDDYPLLGNVGTSNTLFGEAIMQAAGPKAGELWMDSRLFALLNLEVGESADVGDKQFLASHALISEPDQGNMNEMLAPRALINFADLAETGVVQPGSLVRYRYLFAGSEEVLEAYAQWLAPKLADGQRWQDVRDGQPAMATTLKRAEGYLLLAASLGVALAGAAIALAARRYGERNTDSVAIMKALGASRRQVLLHYGTQLGLLCLFAILVGGLGGHGLQWALFTSLASLISIEIPAATWRPLMIGGITALGCTAVFAMPPVLALSKVSPLLVLRRDKDNNSTGLLGASIIGVAGLALLMWWYSGDVMLSAAVLVAALVTGVLSSILVLSLISFARRLMLARAGGALRIALAAIYRRRITNAFQVASFSLALMVLTSLGVLRSSLLEEWQLQLPEDAPNHFLINIQPAEITPLQTFFEQNGLKHAGLFPMVRGRLTHIDQQKITEIDGVDASDGSIDRELNLSWAKDLPDDNKVLSGLWWPEVSLNNPDMVPVSVEAELATNLKLTIGSALQFNIGGQLLSAEVSSIRSLDWTSMRPNFYFMFPPNSLESYTGSYITSFYLPSSLKALLGDLMRQFPTLTLIEIDTVIQQMKTVVSQVSTAIGLVLMLVVVCALLVAVANVLASLDSRLQENAILRTLGASKKLIVSGLLLEFSAMGLLSGLLAAVGSNIVLAAVQYWLLDMEVVLHGKVFFMTPLLGAVTMCVLAWIACRQLITRPPLVVLRQTR</sequence>
<dbReference type="EMBL" id="CACSIM010000007">
    <property type="protein sequence ID" value="CAA0120159.1"/>
    <property type="molecule type" value="Genomic_DNA"/>
</dbReference>